<sequence>MKMHQPTSPNKAFPGMSHLGSYSDSILEMDCIIGRSIEVVREVAPDTTTIVVHTLPQTVFKRTKPWLQL</sequence>
<accession>A0ABX1TUM0</accession>
<keyword evidence="2" id="KW-1185">Reference proteome</keyword>
<gene>
    <name evidence="1" type="ORF">E4Q23_04895</name>
</gene>
<comment type="caution">
    <text evidence="1">The sequence shown here is derived from an EMBL/GenBank/DDBJ whole genome shotgun (WGS) entry which is preliminary data.</text>
</comment>
<proteinExistence type="predicted"/>
<dbReference type="RefSeq" id="WP_169065604.1">
    <property type="nucleotide sequence ID" value="NZ_SPMY01000014.1"/>
</dbReference>
<reference evidence="1 2" key="1">
    <citation type="submission" date="2019-03" db="EMBL/GenBank/DDBJ databases">
        <title>Metabolic reconstructions from genomes of highly enriched 'Candidatus Accumulibacter' and 'Candidatus Competibacter' bioreactor populations.</title>
        <authorList>
            <person name="Annavajhala M.K."/>
            <person name="Welles L."/>
            <person name="Abbas B."/>
            <person name="Sorokin D."/>
            <person name="Park H."/>
            <person name="Van Loosdrecht M."/>
            <person name="Chandran K."/>
        </authorList>
    </citation>
    <scope>NUCLEOTIDE SEQUENCE [LARGE SCALE GENOMIC DNA]</scope>
    <source>
        <strain evidence="1 2">SBR_S</strain>
    </source>
</reference>
<name>A0ABX1TUM0_9PROT</name>
<evidence type="ECO:0000313" key="1">
    <source>
        <dbReference type="EMBL" id="NMQ27148.1"/>
    </source>
</evidence>
<evidence type="ECO:0000313" key="2">
    <source>
        <dbReference type="Proteomes" id="UP000749010"/>
    </source>
</evidence>
<dbReference type="Proteomes" id="UP000749010">
    <property type="component" value="Unassembled WGS sequence"/>
</dbReference>
<dbReference type="EMBL" id="SPMY01000014">
    <property type="protein sequence ID" value="NMQ27148.1"/>
    <property type="molecule type" value="Genomic_DNA"/>
</dbReference>
<protein>
    <submittedName>
        <fullName evidence="1">Uncharacterized protein</fullName>
    </submittedName>
</protein>
<organism evidence="1 2">
    <name type="scientific">Candidatus Accumulibacter phosphatis</name>
    <dbReference type="NCBI Taxonomy" id="327160"/>
    <lineage>
        <taxon>Bacteria</taxon>
        <taxon>Pseudomonadati</taxon>
        <taxon>Pseudomonadota</taxon>
        <taxon>Betaproteobacteria</taxon>
        <taxon>Candidatus Accumulibacter</taxon>
    </lineage>
</organism>